<evidence type="ECO:0000256" key="1">
    <source>
        <dbReference type="SAM" id="MobiDB-lite"/>
    </source>
</evidence>
<feature type="region of interest" description="Disordered" evidence="1">
    <location>
        <begin position="228"/>
        <end position="254"/>
    </location>
</feature>
<feature type="region of interest" description="Disordered" evidence="1">
    <location>
        <begin position="1"/>
        <end position="139"/>
    </location>
</feature>
<feature type="compositionally biased region" description="Low complexity" evidence="1">
    <location>
        <begin position="61"/>
        <end position="72"/>
    </location>
</feature>
<dbReference type="AlphaFoldDB" id="A0A3P7INS7"/>
<feature type="region of interest" description="Disordered" evidence="1">
    <location>
        <begin position="293"/>
        <end position="315"/>
    </location>
</feature>
<gene>
    <name evidence="2" type="ORF">SVUK_LOCUS2252</name>
</gene>
<evidence type="ECO:0000313" key="3">
    <source>
        <dbReference type="Proteomes" id="UP000270094"/>
    </source>
</evidence>
<evidence type="ECO:0000313" key="2">
    <source>
        <dbReference type="EMBL" id="VDM67254.1"/>
    </source>
</evidence>
<reference evidence="2 3" key="1">
    <citation type="submission" date="2018-11" db="EMBL/GenBank/DDBJ databases">
        <authorList>
            <consortium name="Pathogen Informatics"/>
        </authorList>
    </citation>
    <scope>NUCLEOTIDE SEQUENCE [LARGE SCALE GENOMIC DNA]</scope>
</reference>
<keyword evidence="3" id="KW-1185">Reference proteome</keyword>
<name>A0A3P7INS7_STRVU</name>
<proteinExistence type="predicted"/>
<dbReference type="Proteomes" id="UP000270094">
    <property type="component" value="Unassembled WGS sequence"/>
</dbReference>
<accession>A0A3P7INS7</accession>
<dbReference type="OrthoDB" id="10616552at2759"/>
<dbReference type="EMBL" id="UYYB01005007">
    <property type="protein sequence ID" value="VDM67254.1"/>
    <property type="molecule type" value="Genomic_DNA"/>
</dbReference>
<feature type="compositionally biased region" description="Polar residues" evidence="1">
    <location>
        <begin position="110"/>
        <end position="119"/>
    </location>
</feature>
<feature type="compositionally biased region" description="Polar residues" evidence="1">
    <location>
        <begin position="296"/>
        <end position="305"/>
    </location>
</feature>
<feature type="compositionally biased region" description="Polar residues" evidence="1">
    <location>
        <begin position="7"/>
        <end position="29"/>
    </location>
</feature>
<sequence>MDLEVNLESSTNFSDRSSSVARKLSNTAERASRAAKVLPDSPADSQDLPLPFTGRKQGVTRRASLNSNASSSKQIAELSGEDVDKTSASQKQRRKSRPVSTEGQEVDDSSVFTKPTTSTRTRHLIARRYSPSPDTRPGAKLKNLMAKIQDKEKQGKQKLATIYEKSTKANFYIQKLHEFSFTKLPKDYDSVSIILLGNLRFEPIDFELPHDIAKRLKEAAVLARESPVVNPSPAPATISAKVRTKPSRSTARTRQELVVKEEVLSVQSSDEEDANEGSAPVIRMADIGAAPFTPTPVASPTNVTTKPRRRPKPSAPVIKLPRRRTIDVANRMDLSERSSMASASSAEDVVGMPVVEKVVSDFMVVPFIAYLQLHISHCSKRLCK</sequence>
<protein>
    <submittedName>
        <fullName evidence="2">Uncharacterized protein</fullName>
    </submittedName>
</protein>
<organism evidence="2 3">
    <name type="scientific">Strongylus vulgaris</name>
    <name type="common">Blood worm</name>
    <dbReference type="NCBI Taxonomy" id="40348"/>
    <lineage>
        <taxon>Eukaryota</taxon>
        <taxon>Metazoa</taxon>
        <taxon>Ecdysozoa</taxon>
        <taxon>Nematoda</taxon>
        <taxon>Chromadorea</taxon>
        <taxon>Rhabditida</taxon>
        <taxon>Rhabditina</taxon>
        <taxon>Rhabditomorpha</taxon>
        <taxon>Strongyloidea</taxon>
        <taxon>Strongylidae</taxon>
        <taxon>Strongylus</taxon>
    </lineage>
</organism>